<comment type="cofactor">
    <cofactor evidence="2 11">
        <name>pyridoxal 5'-phosphate</name>
        <dbReference type="ChEBI" id="CHEBI:597326"/>
    </cofactor>
</comment>
<dbReference type="PIRSF" id="PIRSF000460">
    <property type="entry name" value="Pprylas_GlgP"/>
    <property type="match status" value="1"/>
</dbReference>
<dbReference type="AlphaFoldDB" id="A0A9D1NND4"/>
<dbReference type="EC" id="2.4.1.1" evidence="11"/>
<evidence type="ECO:0000256" key="3">
    <source>
        <dbReference type="ARBA" id="ARBA00006047"/>
    </source>
</evidence>
<evidence type="ECO:0000256" key="2">
    <source>
        <dbReference type="ARBA" id="ARBA00001933"/>
    </source>
</evidence>
<evidence type="ECO:0000256" key="8">
    <source>
        <dbReference type="ARBA" id="ARBA00023277"/>
    </source>
</evidence>
<dbReference type="PANTHER" id="PTHR11468:SF3">
    <property type="entry name" value="GLYCOGEN PHOSPHORYLASE, LIVER FORM"/>
    <property type="match status" value="1"/>
</dbReference>
<keyword evidence="4" id="KW-0021">Allosteric enzyme</keyword>
<sequence length="818" mass="93179">MSTSIKTKDKTAEKVVLPGNHPSAEFTAEGLAQDFLWNMRFSLAKSGDRATERDCYKALAYAVRDRIVDRWMATQDAYRAAKVRRVYYLSLEFLIGRLLGNNVINLGLEQQCREAMDSLGLDWNRLRDYEMDAGLGNGGLGRLAACFMDSLATLDLPATGYGLRYDYGIFRQRIVNGEQREEPDNWLKYGYPWEIQRPEYACLVGFGGHVEHYTGRTGRDEWVWVPAQQVQAVPYDLPIVGYQGKTVSTLRLWSAKATNEFSLDEFNRGDYVEAVESKVLAENLTKVLYPNDSTTAGKELRLRQQYLFVAASVHDILRRFREEGHEWRHLPKYVFIQLNDTHPTLVIPELMRILVDVEGIAWDDAWTYVRACTGYTNHTVLPEALEKWPVPLMERVLPRHMQIIYEINARFLQQVATLFPGDIARLARMSLIDESGDKFVRMANLCLVGTSAVNGVAALHTEILKKTIFRDFYEIMPTHFSNKTNGITQRRWLLKANPRLASLITETIGDGWVTDLSQLAKLKAKVNDKAFLKRFAEIKRANKEILANTIFNTLGFQVSPDAIFDVQVKRLHEYKRQLLLVLYIIILFNRLIEKPDLDVYPRVFIFGAKAAPGYWVAKLIIRLIHGVASVVNTHPLVKGRIAVAFLPDYRVSLAGTEASGTGNMKLMLNGAITLGTLDGANVEIAQEVGKDNIVIFGLKTEEVAKLRPTYNSKAIYESNPEIKRALDMIRRNVFSLMAPGIFEPLLQNLLDYNDYYMLLKDLPDFIKAQDRVEALYRDQDAWNKASLMNVASAGKFSSDRTIQEYAKEIWHLDPFTVK</sequence>
<feature type="modified residue" description="N6-(pyridoxal phosphate)lysine" evidence="10">
    <location>
        <position position="665"/>
    </location>
</feature>
<dbReference type="Pfam" id="PF00343">
    <property type="entry name" value="Phosphorylase"/>
    <property type="match status" value="1"/>
</dbReference>
<evidence type="ECO:0000256" key="9">
    <source>
        <dbReference type="ARBA" id="ARBA00025174"/>
    </source>
</evidence>
<evidence type="ECO:0000256" key="5">
    <source>
        <dbReference type="ARBA" id="ARBA00022676"/>
    </source>
</evidence>
<dbReference type="SUPFAM" id="SSF53756">
    <property type="entry name" value="UDP-Glycosyltransferase/glycogen phosphorylase"/>
    <property type="match status" value="1"/>
</dbReference>
<dbReference type="EMBL" id="DVOR01000116">
    <property type="protein sequence ID" value="HIV09189.1"/>
    <property type="molecule type" value="Genomic_DNA"/>
</dbReference>
<evidence type="ECO:0000256" key="6">
    <source>
        <dbReference type="ARBA" id="ARBA00022679"/>
    </source>
</evidence>
<evidence type="ECO:0000256" key="1">
    <source>
        <dbReference type="ARBA" id="ARBA00001275"/>
    </source>
</evidence>
<comment type="similarity">
    <text evidence="3 11">Belongs to the glycogen phosphorylase family.</text>
</comment>
<gene>
    <name evidence="12" type="ORF">IAC79_03655</name>
</gene>
<organism evidence="12 13">
    <name type="scientific">Candidatus Spyradenecus faecavium</name>
    <dbReference type="NCBI Taxonomy" id="2840947"/>
    <lineage>
        <taxon>Bacteria</taxon>
        <taxon>Pseudomonadati</taxon>
        <taxon>Lentisphaerota</taxon>
        <taxon>Lentisphaeria</taxon>
        <taxon>Lentisphaerales</taxon>
        <taxon>Lentisphaeraceae</taxon>
        <taxon>Lentisphaeraceae incertae sedis</taxon>
        <taxon>Candidatus Spyradenecus</taxon>
    </lineage>
</organism>
<keyword evidence="8 11" id="KW-0119">Carbohydrate metabolism</keyword>
<evidence type="ECO:0000256" key="10">
    <source>
        <dbReference type="PIRSR" id="PIRSR000460-1"/>
    </source>
</evidence>
<keyword evidence="7 10" id="KW-0663">Pyridoxal phosphate</keyword>
<protein>
    <recommendedName>
        <fullName evidence="11">Alpha-1,4 glucan phosphorylase</fullName>
        <ecNumber evidence="11">2.4.1.1</ecNumber>
    </recommendedName>
</protein>
<dbReference type="PROSITE" id="PS00102">
    <property type="entry name" value="PHOSPHORYLASE"/>
    <property type="match status" value="1"/>
</dbReference>
<comment type="caution">
    <text evidence="12">The sequence shown here is derived from an EMBL/GenBank/DDBJ whole genome shotgun (WGS) entry which is preliminary data.</text>
</comment>
<evidence type="ECO:0000313" key="13">
    <source>
        <dbReference type="Proteomes" id="UP000886845"/>
    </source>
</evidence>
<reference evidence="12" key="2">
    <citation type="journal article" date="2021" name="PeerJ">
        <title>Extensive microbial diversity within the chicken gut microbiome revealed by metagenomics and culture.</title>
        <authorList>
            <person name="Gilroy R."/>
            <person name="Ravi A."/>
            <person name="Getino M."/>
            <person name="Pursley I."/>
            <person name="Horton D.L."/>
            <person name="Alikhan N.F."/>
            <person name="Baker D."/>
            <person name="Gharbi K."/>
            <person name="Hall N."/>
            <person name="Watson M."/>
            <person name="Adriaenssens E.M."/>
            <person name="Foster-Nyarko E."/>
            <person name="Jarju S."/>
            <person name="Secka A."/>
            <person name="Antonio M."/>
            <person name="Oren A."/>
            <person name="Chaudhuri R.R."/>
            <person name="La Ragione R."/>
            <person name="Hildebrand F."/>
            <person name="Pallen M.J."/>
        </authorList>
    </citation>
    <scope>NUCLEOTIDE SEQUENCE</scope>
    <source>
        <strain evidence="12">35461</strain>
    </source>
</reference>
<dbReference type="CDD" id="cd04300">
    <property type="entry name" value="GT35_Glycogen_Phosphorylase"/>
    <property type="match status" value="1"/>
</dbReference>
<dbReference type="FunFam" id="3.40.50.2000:FF:000003">
    <property type="entry name" value="Alpha-1,4 glucan phosphorylase"/>
    <property type="match status" value="1"/>
</dbReference>
<evidence type="ECO:0000256" key="4">
    <source>
        <dbReference type="ARBA" id="ARBA00022533"/>
    </source>
</evidence>
<dbReference type="NCBIfam" id="TIGR02093">
    <property type="entry name" value="P_ylase"/>
    <property type="match status" value="1"/>
</dbReference>
<comment type="function">
    <text evidence="9">Phosphorylase is an important allosteric enzyme in carbohydrate metabolism. Enzymes from different sources differ in their regulatory mechanisms and in their natural substrates. However, all known phosphorylases share catalytic and structural properties.</text>
</comment>
<dbReference type="Gene3D" id="3.40.50.2000">
    <property type="entry name" value="Glycogen Phosphorylase B"/>
    <property type="match status" value="2"/>
</dbReference>
<accession>A0A9D1NND4</accession>
<dbReference type="GO" id="GO:0030170">
    <property type="term" value="F:pyridoxal phosphate binding"/>
    <property type="evidence" value="ECO:0007669"/>
    <property type="project" value="InterPro"/>
</dbReference>
<dbReference type="InterPro" id="IPR011833">
    <property type="entry name" value="Glycg_phsphrylas"/>
</dbReference>
<dbReference type="InterPro" id="IPR035090">
    <property type="entry name" value="Pyridoxal_P_attach_site"/>
</dbReference>
<evidence type="ECO:0000256" key="11">
    <source>
        <dbReference type="RuleBase" id="RU000587"/>
    </source>
</evidence>
<dbReference type="FunFam" id="3.40.50.2000:FF:000002">
    <property type="entry name" value="Alpha-1,4 glucan phosphorylase"/>
    <property type="match status" value="1"/>
</dbReference>
<dbReference type="GO" id="GO:0005980">
    <property type="term" value="P:glycogen catabolic process"/>
    <property type="evidence" value="ECO:0007669"/>
    <property type="project" value="TreeGrafter"/>
</dbReference>
<evidence type="ECO:0000313" key="12">
    <source>
        <dbReference type="EMBL" id="HIV09189.1"/>
    </source>
</evidence>
<comment type="catalytic activity">
    <reaction evidence="1 11">
        <text>[(1-&gt;4)-alpha-D-glucosyl](n) + phosphate = [(1-&gt;4)-alpha-D-glucosyl](n-1) + alpha-D-glucose 1-phosphate</text>
        <dbReference type="Rhea" id="RHEA:41732"/>
        <dbReference type="Rhea" id="RHEA-COMP:9584"/>
        <dbReference type="Rhea" id="RHEA-COMP:9586"/>
        <dbReference type="ChEBI" id="CHEBI:15444"/>
        <dbReference type="ChEBI" id="CHEBI:43474"/>
        <dbReference type="ChEBI" id="CHEBI:58601"/>
        <dbReference type="EC" id="2.4.1.1"/>
    </reaction>
</comment>
<keyword evidence="6 11" id="KW-0808">Transferase</keyword>
<name>A0A9D1NND4_9BACT</name>
<keyword evidence="5 11" id="KW-0328">Glycosyltransferase</keyword>
<evidence type="ECO:0000256" key="7">
    <source>
        <dbReference type="ARBA" id="ARBA00022898"/>
    </source>
</evidence>
<dbReference type="GO" id="GO:0008184">
    <property type="term" value="F:glycogen phosphorylase activity"/>
    <property type="evidence" value="ECO:0007669"/>
    <property type="project" value="InterPro"/>
</dbReference>
<dbReference type="GO" id="GO:0005737">
    <property type="term" value="C:cytoplasm"/>
    <property type="evidence" value="ECO:0007669"/>
    <property type="project" value="TreeGrafter"/>
</dbReference>
<proteinExistence type="inferred from homology"/>
<dbReference type="PANTHER" id="PTHR11468">
    <property type="entry name" value="GLYCOGEN PHOSPHORYLASE"/>
    <property type="match status" value="1"/>
</dbReference>
<dbReference type="Proteomes" id="UP000886845">
    <property type="component" value="Unassembled WGS sequence"/>
</dbReference>
<dbReference type="InterPro" id="IPR000811">
    <property type="entry name" value="Glyco_trans_35"/>
</dbReference>
<comment type="function">
    <text evidence="11">Allosteric enzyme that catalyzes the rate-limiting step in glycogen catabolism, the phosphorolytic cleavage of glycogen to produce glucose-1-phosphate, and plays a central role in maintaining cellular and organismal glucose homeostasis.</text>
</comment>
<reference evidence="12" key="1">
    <citation type="submission" date="2020-10" db="EMBL/GenBank/DDBJ databases">
        <authorList>
            <person name="Gilroy R."/>
        </authorList>
    </citation>
    <scope>NUCLEOTIDE SEQUENCE</scope>
    <source>
        <strain evidence="12">35461</strain>
    </source>
</reference>